<dbReference type="EMBL" id="CP003539">
    <property type="protein sequence ID" value="AFX99422.1"/>
    <property type="molecule type" value="Genomic_DNA"/>
</dbReference>
<accession>K7YPI0</accession>
<dbReference type="KEGG" id="thal:A1OE_1248"/>
<dbReference type="Proteomes" id="UP000010077">
    <property type="component" value="Chromosome"/>
</dbReference>
<evidence type="ECO:0000313" key="2">
    <source>
        <dbReference type="Proteomes" id="UP000010077"/>
    </source>
</evidence>
<protein>
    <submittedName>
        <fullName evidence="1">Uncharacterized protein</fullName>
    </submittedName>
</protein>
<dbReference type="HOGENOM" id="CLU_3326023_0_0_5"/>
<gene>
    <name evidence="1" type="ORF">A1OE_1248</name>
</gene>
<proteinExistence type="predicted"/>
<reference evidence="1 2" key="1">
    <citation type="journal article" date="2012" name="Proc. Natl. Acad. Sci. U.S.A.">
        <title>Genome streamlining and chemical defense in a coral reef symbiosis.</title>
        <authorList>
            <person name="Kwan J.C."/>
            <person name="Donia M.S."/>
            <person name="Han A.W."/>
            <person name="Hirose E."/>
            <person name="Haygood M.G."/>
            <person name="Schmidt E.W."/>
        </authorList>
    </citation>
    <scope>NUCLEOTIDE SEQUENCE [LARGE SCALE GENOMIC DNA]</scope>
    <source>
        <strain evidence="1 2">L2</strain>
    </source>
</reference>
<organism evidence="1 2">
    <name type="scientific">Candidatus Endolissoclinum faulkneri L2</name>
    <dbReference type="NCBI Taxonomy" id="1193729"/>
    <lineage>
        <taxon>Bacteria</taxon>
        <taxon>Pseudomonadati</taxon>
        <taxon>Pseudomonadota</taxon>
        <taxon>Alphaproteobacteria</taxon>
        <taxon>Rhodospirillales</taxon>
        <taxon>Rhodospirillaceae</taxon>
        <taxon>Candidatus Endolissoclinum</taxon>
    </lineage>
</organism>
<keyword evidence="2" id="KW-1185">Reference proteome</keyword>
<sequence>MTDYKFWYNFSQSREFIKFYCSRVDTALGILNQRFLTN</sequence>
<dbReference type="AlphaFoldDB" id="K7YPI0"/>
<evidence type="ECO:0000313" key="1">
    <source>
        <dbReference type="EMBL" id="AFX99422.1"/>
    </source>
</evidence>
<name>K7YPI0_9PROT</name>
<dbReference type="STRING" id="1193729.A1OE_1248"/>